<dbReference type="SUPFAM" id="SSF52540">
    <property type="entry name" value="P-loop containing nucleoside triphosphate hydrolases"/>
    <property type="match status" value="1"/>
</dbReference>
<proteinExistence type="predicted"/>
<keyword evidence="5" id="KW-0175">Coiled coil</keyword>
<dbReference type="InterPro" id="IPR030828">
    <property type="entry name" value="HTH_TyrR"/>
</dbReference>
<keyword evidence="3" id="KW-0067">ATP-binding</keyword>
<feature type="domain" description="Sigma-54 factor interaction" evidence="6">
    <location>
        <begin position="148"/>
        <end position="377"/>
    </location>
</feature>
<dbReference type="InterPro" id="IPR058031">
    <property type="entry name" value="AAA_lid_NorR"/>
</dbReference>
<dbReference type="CDD" id="cd00009">
    <property type="entry name" value="AAA"/>
    <property type="match status" value="1"/>
</dbReference>
<sequence length="469" mass="53767">MTKLIDLHLLLQSIIETSNNNITITDQYGVVLFTNEEHWHLYGIDNMSAIVGKTVYELEEQQILKPSVISFVIQTQRKAQVMQETKTNRFLMTTAYPIFNEDGTLLYVICYTQDQMNILNLHENYDKLQRKLESVQAEMSSLQSKAQITYRSKSFDNVLAILNRVAHTDAAVLMLGESGVGKSMLARYLHDQSNRAKGPFIEVNCSTIPETLFESEMFGYESGSFTGASKNGKMGLIQQAHQGTLFLDEIGEMPLTMQVKMLKVLQEKKFKAIGSQKESNVDFRLVTATNRDLRKMVDEGKFRLDLYYRLNVISVDIPPLRKRPEDITALIHYYLDEMNKKYDTLKKLHPLTFQAFLNYEWPGNTRELANALERLVLTTDSLVIMPNQLPIEIMQELPSSLHLEECESLNLNEAIQAIERKLFEKAQEKATTTYEMAALLGVSQPTVVRKLKKLKREKRGWDISENSSL</sequence>
<dbReference type="Pfam" id="PF18024">
    <property type="entry name" value="HTH_50"/>
    <property type="match status" value="1"/>
</dbReference>
<gene>
    <name evidence="7" type="ORF">ACFSY7_02330</name>
</gene>
<feature type="coiled-coil region" evidence="5">
    <location>
        <begin position="118"/>
        <end position="145"/>
    </location>
</feature>
<dbReference type="SUPFAM" id="SSF55785">
    <property type="entry name" value="PYP-like sensor domain (PAS domain)"/>
    <property type="match status" value="1"/>
</dbReference>
<dbReference type="PROSITE" id="PS00675">
    <property type="entry name" value="SIGMA54_INTERACT_1"/>
    <property type="match status" value="1"/>
</dbReference>
<dbReference type="InterPro" id="IPR027417">
    <property type="entry name" value="P-loop_NTPase"/>
</dbReference>
<dbReference type="Gene3D" id="3.30.450.20">
    <property type="entry name" value="PAS domain"/>
    <property type="match status" value="1"/>
</dbReference>
<dbReference type="InterPro" id="IPR035965">
    <property type="entry name" value="PAS-like_dom_sf"/>
</dbReference>
<evidence type="ECO:0000256" key="2">
    <source>
        <dbReference type="ARBA" id="ARBA00022797"/>
    </source>
</evidence>
<protein>
    <recommendedName>
        <fullName evidence="4">HTH-type transcriptional regulatory protein TyrR</fullName>
    </recommendedName>
</protein>
<accession>A0ABW5XWH7</accession>
<dbReference type="Proteomes" id="UP001597568">
    <property type="component" value="Unassembled WGS sequence"/>
</dbReference>
<dbReference type="PANTHER" id="PTHR32071:SF57">
    <property type="entry name" value="C4-DICARBOXYLATE TRANSPORT TRANSCRIPTIONAL REGULATORY PROTEIN DCTD"/>
    <property type="match status" value="1"/>
</dbReference>
<keyword evidence="2" id="KW-0058">Aromatic hydrocarbons catabolism</keyword>
<dbReference type="InterPro" id="IPR025662">
    <property type="entry name" value="Sigma_54_int_dom_ATP-bd_1"/>
</dbReference>
<evidence type="ECO:0000259" key="6">
    <source>
        <dbReference type="PROSITE" id="PS50045"/>
    </source>
</evidence>
<dbReference type="Pfam" id="PF00158">
    <property type="entry name" value="Sigma54_activat"/>
    <property type="match status" value="1"/>
</dbReference>
<dbReference type="InterPro" id="IPR002078">
    <property type="entry name" value="Sigma_54_int"/>
</dbReference>
<evidence type="ECO:0000313" key="7">
    <source>
        <dbReference type="EMBL" id="MFD2867337.1"/>
    </source>
</evidence>
<name>A0ABW5XWH7_9BACL</name>
<dbReference type="PROSITE" id="PS50045">
    <property type="entry name" value="SIGMA54_INTERACT_4"/>
    <property type="match status" value="1"/>
</dbReference>
<evidence type="ECO:0000313" key="8">
    <source>
        <dbReference type="Proteomes" id="UP001597568"/>
    </source>
</evidence>
<dbReference type="InterPro" id="IPR003593">
    <property type="entry name" value="AAA+_ATPase"/>
</dbReference>
<evidence type="ECO:0000256" key="3">
    <source>
        <dbReference type="ARBA" id="ARBA00022840"/>
    </source>
</evidence>
<evidence type="ECO:0000256" key="4">
    <source>
        <dbReference type="ARBA" id="ARBA00029500"/>
    </source>
</evidence>
<dbReference type="Gene3D" id="3.40.50.300">
    <property type="entry name" value="P-loop containing nucleotide triphosphate hydrolases"/>
    <property type="match status" value="1"/>
</dbReference>
<dbReference type="Gene3D" id="1.10.8.60">
    <property type="match status" value="1"/>
</dbReference>
<keyword evidence="8" id="KW-1185">Reference proteome</keyword>
<evidence type="ECO:0000256" key="1">
    <source>
        <dbReference type="ARBA" id="ARBA00022741"/>
    </source>
</evidence>
<dbReference type="SUPFAM" id="SSF46689">
    <property type="entry name" value="Homeodomain-like"/>
    <property type="match status" value="1"/>
</dbReference>
<evidence type="ECO:0000256" key="5">
    <source>
        <dbReference type="SAM" id="Coils"/>
    </source>
</evidence>
<dbReference type="SMART" id="SM00382">
    <property type="entry name" value="AAA"/>
    <property type="match status" value="1"/>
</dbReference>
<dbReference type="Gene3D" id="1.10.10.60">
    <property type="entry name" value="Homeodomain-like"/>
    <property type="match status" value="1"/>
</dbReference>
<reference evidence="8" key="1">
    <citation type="journal article" date="2019" name="Int. J. Syst. Evol. Microbiol.">
        <title>The Global Catalogue of Microorganisms (GCM) 10K type strain sequencing project: providing services to taxonomists for standard genome sequencing and annotation.</title>
        <authorList>
            <consortium name="The Broad Institute Genomics Platform"/>
            <consortium name="The Broad Institute Genome Sequencing Center for Infectious Disease"/>
            <person name="Wu L."/>
            <person name="Ma J."/>
        </authorList>
    </citation>
    <scope>NUCLEOTIDE SEQUENCE [LARGE SCALE GENOMIC DNA]</scope>
    <source>
        <strain evidence="8">KCTC 33522</strain>
    </source>
</reference>
<dbReference type="InterPro" id="IPR009057">
    <property type="entry name" value="Homeodomain-like_sf"/>
</dbReference>
<dbReference type="RefSeq" id="WP_380146669.1">
    <property type="nucleotide sequence ID" value="NZ_JBHUOR010000014.1"/>
</dbReference>
<keyword evidence="1" id="KW-0547">Nucleotide-binding</keyword>
<comment type="caution">
    <text evidence="7">The sequence shown here is derived from an EMBL/GenBank/DDBJ whole genome shotgun (WGS) entry which is preliminary data.</text>
</comment>
<organism evidence="7 8">
    <name type="scientific">Kurthia populi</name>
    <dbReference type="NCBI Taxonomy" id="1562132"/>
    <lineage>
        <taxon>Bacteria</taxon>
        <taxon>Bacillati</taxon>
        <taxon>Bacillota</taxon>
        <taxon>Bacilli</taxon>
        <taxon>Bacillales</taxon>
        <taxon>Caryophanaceae</taxon>
        <taxon>Kurthia</taxon>
    </lineage>
</organism>
<dbReference type="Pfam" id="PF25601">
    <property type="entry name" value="AAA_lid_14"/>
    <property type="match status" value="1"/>
</dbReference>
<dbReference type="EMBL" id="JBHUOR010000014">
    <property type="protein sequence ID" value="MFD2867337.1"/>
    <property type="molecule type" value="Genomic_DNA"/>
</dbReference>
<dbReference type="PANTHER" id="PTHR32071">
    <property type="entry name" value="TRANSCRIPTIONAL REGULATORY PROTEIN"/>
    <property type="match status" value="1"/>
</dbReference>